<reference evidence="2" key="2">
    <citation type="journal article" date="2024" name="Nature">
        <title>Anoxygenic phototroph of the Chloroflexota uses a type I reaction centre.</title>
        <authorList>
            <person name="Tsuji J.M."/>
            <person name="Shaw N.A."/>
            <person name="Nagashima S."/>
            <person name="Venkiteswaran J.J."/>
            <person name="Schiff S.L."/>
            <person name="Watanabe T."/>
            <person name="Fukui M."/>
            <person name="Hanada S."/>
            <person name="Tank M."/>
            <person name="Neufeld J.D."/>
        </authorList>
    </citation>
    <scope>NUCLEOTIDE SEQUENCE</scope>
    <source>
        <strain evidence="2">L227-S17</strain>
        <plasmid evidence="2 4">unnamed1</plasmid>
    </source>
</reference>
<protein>
    <submittedName>
        <fullName evidence="1">Four helix bundle protein</fullName>
    </submittedName>
</protein>
<dbReference type="PANTHER" id="PTHR38471:SF2">
    <property type="entry name" value="FOUR HELIX BUNDLE PROTEIN"/>
    <property type="match status" value="1"/>
</dbReference>
<accession>A0A8T7M3V0</accession>
<organism evidence="1 3">
    <name type="scientific">Candidatus Chlorohelix allophototropha</name>
    <dbReference type="NCBI Taxonomy" id="3003348"/>
    <lineage>
        <taxon>Bacteria</taxon>
        <taxon>Bacillati</taxon>
        <taxon>Chloroflexota</taxon>
        <taxon>Chloroflexia</taxon>
        <taxon>Candidatus Chloroheliales</taxon>
        <taxon>Candidatus Chloroheliaceae</taxon>
        <taxon>Candidatus Chlorohelix</taxon>
    </lineage>
</organism>
<dbReference type="AlphaFoldDB" id="A0A8T7M3V0"/>
<dbReference type="SUPFAM" id="SSF158446">
    <property type="entry name" value="IVS-encoded protein-like"/>
    <property type="match status" value="1"/>
</dbReference>
<evidence type="ECO:0000313" key="3">
    <source>
        <dbReference type="Proteomes" id="UP000521676"/>
    </source>
</evidence>
<sequence length="121" mass="13691">MNLEASDLRKRTKAFALRIIKLYTTLPKSVEAQVIGKQLLRSGTSVGAHYAEAYRSRSDAEFISKLEGGLQELEETIYWVELLVEAEIIPENRLSELLSEANQLISIFVASVKTVKDKHRK</sequence>
<dbReference type="Proteomes" id="UP000521676">
    <property type="component" value="Unassembled WGS sequence"/>
</dbReference>
<dbReference type="Proteomes" id="UP001431572">
    <property type="component" value="Plasmid unnamed1"/>
</dbReference>
<dbReference type="EMBL" id="CP128401">
    <property type="protein sequence ID" value="WJW69986.1"/>
    <property type="molecule type" value="Genomic_DNA"/>
</dbReference>
<gene>
    <name evidence="1" type="ORF">HXX08_12805</name>
    <name evidence="2" type="ORF">OZ401_004787</name>
</gene>
<dbReference type="PIRSF" id="PIRSF035652">
    <property type="entry name" value="CHP02436"/>
    <property type="match status" value="1"/>
</dbReference>
<dbReference type="Gene3D" id="1.20.1440.60">
    <property type="entry name" value="23S rRNA-intervening sequence"/>
    <property type="match status" value="1"/>
</dbReference>
<keyword evidence="4" id="KW-1185">Reference proteome</keyword>
<dbReference type="RefSeq" id="WP_341471870.1">
    <property type="nucleotide sequence ID" value="NZ_CP128401.1"/>
</dbReference>
<evidence type="ECO:0000313" key="4">
    <source>
        <dbReference type="Proteomes" id="UP001431572"/>
    </source>
</evidence>
<reference evidence="1 3" key="1">
    <citation type="submission" date="2020-06" db="EMBL/GenBank/DDBJ databases">
        <title>Anoxygenic phototrophic Chloroflexota member uses a Type I reaction center.</title>
        <authorList>
            <person name="Tsuji J.M."/>
            <person name="Shaw N.A."/>
            <person name="Nagashima S."/>
            <person name="Venkiteswaran J."/>
            <person name="Schiff S.L."/>
            <person name="Hanada S."/>
            <person name="Tank M."/>
            <person name="Neufeld J.D."/>
        </authorList>
    </citation>
    <scope>NUCLEOTIDE SEQUENCE [LARGE SCALE GENOMIC DNA]</scope>
    <source>
        <strain evidence="1">L227-S17</strain>
    </source>
</reference>
<dbReference type="InterPro" id="IPR012657">
    <property type="entry name" value="23S_rRNA-intervening_sequence"/>
</dbReference>
<dbReference type="EMBL" id="JACATZ010000001">
    <property type="protein sequence ID" value="NWJ46752.1"/>
    <property type="molecule type" value="Genomic_DNA"/>
</dbReference>
<dbReference type="NCBIfam" id="TIGR02436">
    <property type="entry name" value="four helix bundle protein"/>
    <property type="match status" value="1"/>
</dbReference>
<geneLocation type="plasmid" evidence="2 4">
    <name>unnamed1</name>
</geneLocation>
<evidence type="ECO:0000313" key="1">
    <source>
        <dbReference type="EMBL" id="NWJ46752.1"/>
    </source>
</evidence>
<name>A0A8T7M3V0_9CHLR</name>
<dbReference type="Pfam" id="PF05635">
    <property type="entry name" value="23S_rRNA_IVP"/>
    <property type="match status" value="1"/>
</dbReference>
<evidence type="ECO:0000313" key="2">
    <source>
        <dbReference type="EMBL" id="WJW69986.1"/>
    </source>
</evidence>
<dbReference type="InterPro" id="IPR036583">
    <property type="entry name" value="23S_rRNA_IVS_sf"/>
</dbReference>
<proteinExistence type="predicted"/>
<dbReference type="PANTHER" id="PTHR38471">
    <property type="entry name" value="FOUR HELIX BUNDLE PROTEIN"/>
    <property type="match status" value="1"/>
</dbReference>
<keyword evidence="2" id="KW-0614">Plasmid</keyword>